<protein>
    <submittedName>
        <fullName evidence="7">Metal ABC transporter substrate-binding protein</fullName>
    </submittedName>
</protein>
<evidence type="ECO:0000256" key="1">
    <source>
        <dbReference type="ARBA" id="ARBA00004196"/>
    </source>
</evidence>
<evidence type="ECO:0000256" key="5">
    <source>
        <dbReference type="SAM" id="MobiDB-lite"/>
    </source>
</evidence>
<evidence type="ECO:0000313" key="8">
    <source>
        <dbReference type="Proteomes" id="UP000250434"/>
    </source>
</evidence>
<dbReference type="Pfam" id="PF01297">
    <property type="entry name" value="ZnuA"/>
    <property type="match status" value="1"/>
</dbReference>
<keyword evidence="2" id="KW-0813">Transport</keyword>
<dbReference type="EMBL" id="CP015163">
    <property type="protein sequence ID" value="AXB45633.1"/>
    <property type="molecule type" value="Genomic_DNA"/>
</dbReference>
<dbReference type="GO" id="GO:0030313">
    <property type="term" value="C:cell envelope"/>
    <property type="evidence" value="ECO:0007669"/>
    <property type="project" value="UniProtKB-SubCell"/>
</dbReference>
<organism evidence="7 8">
    <name type="scientific">Amycolatopsis albispora</name>
    <dbReference type="NCBI Taxonomy" id="1804986"/>
    <lineage>
        <taxon>Bacteria</taxon>
        <taxon>Bacillati</taxon>
        <taxon>Actinomycetota</taxon>
        <taxon>Actinomycetes</taxon>
        <taxon>Pseudonocardiales</taxon>
        <taxon>Pseudonocardiaceae</taxon>
        <taxon>Amycolatopsis</taxon>
    </lineage>
</organism>
<keyword evidence="4 6" id="KW-0732">Signal</keyword>
<evidence type="ECO:0000256" key="2">
    <source>
        <dbReference type="ARBA" id="ARBA00022448"/>
    </source>
</evidence>
<dbReference type="Gene3D" id="3.40.50.1980">
    <property type="entry name" value="Nitrogenase molybdenum iron protein domain"/>
    <property type="match status" value="2"/>
</dbReference>
<gene>
    <name evidence="7" type="ORF">A4R43_26675</name>
</gene>
<dbReference type="PANTHER" id="PTHR42953:SF1">
    <property type="entry name" value="METAL-BINDING PROTEIN HI_0362-RELATED"/>
    <property type="match status" value="1"/>
</dbReference>
<accession>A0A344LC59</accession>
<dbReference type="SUPFAM" id="SSF53807">
    <property type="entry name" value="Helical backbone' metal receptor"/>
    <property type="match status" value="1"/>
</dbReference>
<dbReference type="Proteomes" id="UP000250434">
    <property type="component" value="Chromosome"/>
</dbReference>
<name>A0A344LC59_9PSEU</name>
<feature type="compositionally biased region" description="Basic and acidic residues" evidence="5">
    <location>
        <begin position="140"/>
        <end position="175"/>
    </location>
</feature>
<proteinExistence type="predicted"/>
<feature type="signal peptide" evidence="6">
    <location>
        <begin position="1"/>
        <end position="25"/>
    </location>
</feature>
<dbReference type="KEGG" id="aab:A4R43_26675"/>
<dbReference type="InterPro" id="IPR006127">
    <property type="entry name" value="ZnuA-like"/>
</dbReference>
<dbReference type="RefSeq" id="WP_113694869.1">
    <property type="nucleotide sequence ID" value="NZ_CP015163.1"/>
</dbReference>
<reference evidence="7 8" key="1">
    <citation type="submission" date="2016-04" db="EMBL/GenBank/DDBJ databases">
        <title>Complete genome sequence and analysis of deep-sea sediment isolate, Amycolatopsis sp. WP1.</title>
        <authorList>
            <person name="Wang H."/>
            <person name="Chen S."/>
            <person name="Wu Q."/>
        </authorList>
    </citation>
    <scope>NUCLEOTIDE SEQUENCE [LARGE SCALE GENOMIC DNA]</scope>
    <source>
        <strain evidence="7 8">WP1</strain>
    </source>
</reference>
<evidence type="ECO:0000256" key="4">
    <source>
        <dbReference type="ARBA" id="ARBA00022729"/>
    </source>
</evidence>
<feature type="chain" id="PRO_5039252052" evidence="6">
    <location>
        <begin position="26"/>
        <end position="352"/>
    </location>
</feature>
<evidence type="ECO:0000313" key="7">
    <source>
        <dbReference type="EMBL" id="AXB45633.1"/>
    </source>
</evidence>
<sequence>MTPRRPFRLAATTTAVAALAFGAVACGNGEQAASTDGKVPVVVSTNVWGSVVSAVGGDKVSVKAIIDDPSGDPHSYQSTPEDAADVAGAKLLLANGGGYDEFFTQMADQAPDARKVVAFDVSGHAAEGDAGHAEPSAAEPGHEGEHGHEGEPGHEGEAGHQEPGHAGEAGHESHAHGEVNEHVWYDLPTVGKVADQVATQLGELQPADAATFTANATQFKGKLDELIKQAEQIGTTHPDRKVVATEPIAHYLLDTAKVADATPPEFAKAIEEESEVPAAAQDAMNQLVTGKQVNAVINNAQTTTPVTEQLVNTAKGAGVPVVDVTETLPAGVTDYIAWMTQEVNDLAAALGR</sequence>
<evidence type="ECO:0000256" key="6">
    <source>
        <dbReference type="SAM" id="SignalP"/>
    </source>
</evidence>
<keyword evidence="8" id="KW-1185">Reference proteome</keyword>
<keyword evidence="3" id="KW-0479">Metal-binding</keyword>
<dbReference type="PANTHER" id="PTHR42953">
    <property type="entry name" value="HIGH-AFFINITY ZINC UPTAKE SYSTEM PROTEIN ZNUA-RELATED"/>
    <property type="match status" value="1"/>
</dbReference>
<feature type="region of interest" description="Disordered" evidence="5">
    <location>
        <begin position="126"/>
        <end position="175"/>
    </location>
</feature>
<evidence type="ECO:0000256" key="3">
    <source>
        <dbReference type="ARBA" id="ARBA00022723"/>
    </source>
</evidence>
<dbReference type="GO" id="GO:0030001">
    <property type="term" value="P:metal ion transport"/>
    <property type="evidence" value="ECO:0007669"/>
    <property type="project" value="InterPro"/>
</dbReference>
<dbReference type="AlphaFoldDB" id="A0A344LC59"/>
<dbReference type="PROSITE" id="PS51257">
    <property type="entry name" value="PROKAR_LIPOPROTEIN"/>
    <property type="match status" value="1"/>
</dbReference>
<dbReference type="InterPro" id="IPR050492">
    <property type="entry name" value="Bact_metal-bind_prot9"/>
</dbReference>
<dbReference type="GO" id="GO:0046872">
    <property type="term" value="F:metal ion binding"/>
    <property type="evidence" value="ECO:0007669"/>
    <property type="project" value="UniProtKB-KW"/>
</dbReference>
<comment type="subcellular location">
    <subcellularLocation>
        <location evidence="1">Cell envelope</location>
    </subcellularLocation>
</comment>
<dbReference type="OrthoDB" id="5296019at2"/>